<accession>A0ABV7VBA1</accession>
<feature type="transmembrane region" description="Helical" evidence="6">
    <location>
        <begin position="206"/>
        <end position="226"/>
    </location>
</feature>
<gene>
    <name evidence="8" type="ORF">ACFOOQ_00090</name>
</gene>
<comment type="caution">
    <text evidence="8">The sequence shown here is derived from an EMBL/GenBank/DDBJ whole genome shotgun (WGS) entry which is preliminary data.</text>
</comment>
<feature type="transmembrane region" description="Helical" evidence="6">
    <location>
        <begin position="22"/>
        <end position="41"/>
    </location>
</feature>
<dbReference type="PANTHER" id="PTHR30485">
    <property type="entry name" value="NI/FE-HYDROGENASE 1 B-TYPE CYTOCHROME SUBUNIT"/>
    <property type="match status" value="1"/>
</dbReference>
<evidence type="ECO:0000313" key="8">
    <source>
        <dbReference type="EMBL" id="MFC3673921.1"/>
    </source>
</evidence>
<dbReference type="RefSeq" id="WP_379719912.1">
    <property type="nucleotide sequence ID" value="NZ_JBHRYJ010000001.1"/>
</dbReference>
<dbReference type="Proteomes" id="UP001595711">
    <property type="component" value="Unassembled WGS sequence"/>
</dbReference>
<keyword evidence="5 6" id="KW-0472">Membrane</keyword>
<evidence type="ECO:0000256" key="6">
    <source>
        <dbReference type="SAM" id="Phobius"/>
    </source>
</evidence>
<evidence type="ECO:0000256" key="4">
    <source>
        <dbReference type="ARBA" id="ARBA00022989"/>
    </source>
</evidence>
<dbReference type="PANTHER" id="PTHR30485:SF2">
    <property type="entry name" value="BLL0597 PROTEIN"/>
    <property type="match status" value="1"/>
</dbReference>
<evidence type="ECO:0000256" key="5">
    <source>
        <dbReference type="ARBA" id="ARBA00023136"/>
    </source>
</evidence>
<evidence type="ECO:0000256" key="3">
    <source>
        <dbReference type="ARBA" id="ARBA00022692"/>
    </source>
</evidence>
<keyword evidence="2" id="KW-1003">Cell membrane</keyword>
<feature type="transmembrane region" description="Helical" evidence="6">
    <location>
        <begin position="105"/>
        <end position="126"/>
    </location>
</feature>
<dbReference type="Gene3D" id="1.20.950.20">
    <property type="entry name" value="Transmembrane di-heme cytochromes, Chain C"/>
    <property type="match status" value="1"/>
</dbReference>
<evidence type="ECO:0000259" key="7">
    <source>
        <dbReference type="Pfam" id="PF01292"/>
    </source>
</evidence>
<comment type="subcellular location">
    <subcellularLocation>
        <location evidence="1">Cell membrane</location>
        <topology evidence="1">Multi-pass membrane protein</topology>
    </subcellularLocation>
</comment>
<sequence>MTTLPPTRDIAAVRVWDLPTRLFHWTLVTLITVMAVTGWTGSLDLHMLLGQAVLALVLFRLVWGFTGNRYARFGSFVTGPGNVLRYAASLFSPAGSQRHVGHNPLGGYAVLVMLALILLQAGSGLFTSDDIVVDAPLYHLVPGRVGSQLSTIHRLGIWALVAVIAIHILASLFYLLVKKDNLVLPMVTGRKPAPAGADAGAGGSPLLAAILLLACLALVYGGVALLK</sequence>
<keyword evidence="3 6" id="KW-0812">Transmembrane</keyword>
<evidence type="ECO:0000256" key="2">
    <source>
        <dbReference type="ARBA" id="ARBA00022475"/>
    </source>
</evidence>
<dbReference type="InterPro" id="IPR011577">
    <property type="entry name" value="Cyt_b561_bac/Ni-Hgenase"/>
</dbReference>
<protein>
    <submittedName>
        <fullName evidence="8">Cytochrome b/b6 domain-containing protein</fullName>
    </submittedName>
</protein>
<dbReference type="InterPro" id="IPR016174">
    <property type="entry name" value="Di-haem_cyt_TM"/>
</dbReference>
<keyword evidence="4 6" id="KW-1133">Transmembrane helix</keyword>
<proteinExistence type="predicted"/>
<reference evidence="9" key="1">
    <citation type="journal article" date="2019" name="Int. J. Syst. Evol. Microbiol.">
        <title>The Global Catalogue of Microorganisms (GCM) 10K type strain sequencing project: providing services to taxonomists for standard genome sequencing and annotation.</title>
        <authorList>
            <consortium name="The Broad Institute Genomics Platform"/>
            <consortium name="The Broad Institute Genome Sequencing Center for Infectious Disease"/>
            <person name="Wu L."/>
            <person name="Ma J."/>
        </authorList>
    </citation>
    <scope>NUCLEOTIDE SEQUENCE [LARGE SCALE GENOMIC DNA]</scope>
    <source>
        <strain evidence="9">KCTC 42182</strain>
    </source>
</reference>
<feature type="transmembrane region" description="Helical" evidence="6">
    <location>
        <begin position="48"/>
        <end position="66"/>
    </location>
</feature>
<dbReference type="Pfam" id="PF01292">
    <property type="entry name" value="Ni_hydr_CYTB"/>
    <property type="match status" value="1"/>
</dbReference>
<feature type="domain" description="Cytochrome b561 bacterial/Ni-hydrogenase" evidence="7">
    <location>
        <begin position="15"/>
        <end position="189"/>
    </location>
</feature>
<feature type="transmembrane region" description="Helical" evidence="6">
    <location>
        <begin position="155"/>
        <end position="177"/>
    </location>
</feature>
<dbReference type="EMBL" id="JBHRYJ010000001">
    <property type="protein sequence ID" value="MFC3673921.1"/>
    <property type="molecule type" value="Genomic_DNA"/>
</dbReference>
<keyword evidence="9" id="KW-1185">Reference proteome</keyword>
<evidence type="ECO:0000313" key="9">
    <source>
        <dbReference type="Proteomes" id="UP001595711"/>
    </source>
</evidence>
<dbReference type="SUPFAM" id="SSF81342">
    <property type="entry name" value="Transmembrane di-heme cytochromes"/>
    <property type="match status" value="1"/>
</dbReference>
<name>A0ABV7VBA1_9PROT</name>
<evidence type="ECO:0000256" key="1">
    <source>
        <dbReference type="ARBA" id="ARBA00004651"/>
    </source>
</evidence>
<dbReference type="InterPro" id="IPR051542">
    <property type="entry name" value="Hydrogenase_cytochrome"/>
</dbReference>
<organism evidence="8 9">
    <name type="scientific">Ferrovibrio xuzhouensis</name>
    <dbReference type="NCBI Taxonomy" id="1576914"/>
    <lineage>
        <taxon>Bacteria</taxon>
        <taxon>Pseudomonadati</taxon>
        <taxon>Pseudomonadota</taxon>
        <taxon>Alphaproteobacteria</taxon>
        <taxon>Rhodospirillales</taxon>
        <taxon>Rhodospirillaceae</taxon>
        <taxon>Ferrovibrio</taxon>
    </lineage>
</organism>